<protein>
    <submittedName>
        <fullName evidence="1">HEXXH motif domain-containing protein</fullName>
    </submittedName>
</protein>
<dbReference type="InterPro" id="IPR026337">
    <property type="entry name" value="AKG_HExxH"/>
</dbReference>
<evidence type="ECO:0000313" key="1">
    <source>
        <dbReference type="EMBL" id="MFD2418294.1"/>
    </source>
</evidence>
<proteinExistence type="predicted"/>
<dbReference type="Proteomes" id="UP001597417">
    <property type="component" value="Unassembled WGS sequence"/>
</dbReference>
<reference evidence="2" key="1">
    <citation type="journal article" date="2019" name="Int. J. Syst. Evol. Microbiol.">
        <title>The Global Catalogue of Microorganisms (GCM) 10K type strain sequencing project: providing services to taxonomists for standard genome sequencing and annotation.</title>
        <authorList>
            <consortium name="The Broad Institute Genomics Platform"/>
            <consortium name="The Broad Institute Genome Sequencing Center for Infectious Disease"/>
            <person name="Wu L."/>
            <person name="Ma J."/>
        </authorList>
    </citation>
    <scope>NUCLEOTIDE SEQUENCE [LARGE SCALE GENOMIC DNA]</scope>
    <source>
        <strain evidence="2">CGMCC 4.7645</strain>
    </source>
</reference>
<organism evidence="1 2">
    <name type="scientific">Amycolatopsis pigmentata</name>
    <dbReference type="NCBI Taxonomy" id="450801"/>
    <lineage>
        <taxon>Bacteria</taxon>
        <taxon>Bacillati</taxon>
        <taxon>Actinomycetota</taxon>
        <taxon>Actinomycetes</taxon>
        <taxon>Pseudonocardiales</taxon>
        <taxon>Pseudonocardiaceae</taxon>
        <taxon>Amycolatopsis</taxon>
    </lineage>
</organism>
<accession>A0ABW5FUI9</accession>
<gene>
    <name evidence="1" type="ORF">ACFSXZ_18380</name>
</gene>
<evidence type="ECO:0000313" key="2">
    <source>
        <dbReference type="Proteomes" id="UP001597417"/>
    </source>
</evidence>
<name>A0ABW5FUI9_9PSEU</name>
<dbReference type="NCBIfam" id="TIGR04267">
    <property type="entry name" value="mod_HExxH"/>
    <property type="match status" value="1"/>
</dbReference>
<dbReference type="RefSeq" id="WP_378266241.1">
    <property type="nucleotide sequence ID" value="NZ_JBHUKR010000007.1"/>
</dbReference>
<comment type="caution">
    <text evidence="1">The sequence shown here is derived from an EMBL/GenBank/DDBJ whole genome shotgun (WGS) entry which is preliminary data.</text>
</comment>
<dbReference type="EMBL" id="JBHUKR010000007">
    <property type="protein sequence ID" value="MFD2418294.1"/>
    <property type="molecule type" value="Genomic_DNA"/>
</dbReference>
<sequence length="602" mass="65656">MTDAITPGLEPLRRHTLALDVFERACRGPLPPDDLSAQFAAQYSRRKLLLRTLLDRLGTNTSALGPLPDAGATWHILATAEERAPGIVGDVLMYPPVGAWVTRMIRRLLGAIDDNIPLWTELGYLHSLTAAVAFRAAIPFSLGVPVLFGAVNLPTVGQLRLPGRFPTGVASLEHDRDGLHVRSGVDRVTLSSDEETAFFLPTRSQVCVSDHGVLRFRFDDTDPYREFTSPRPPRRVDHTEFAEWDKLFAEAWDLLSAHHPRYATELASTLAMLAPASAGHALFAASSRAAFGGMLVSPKSSAALLAEVLVHELQHSKFNALLDLVPLLRDEGDETLYAPWRDDPRPAAGLLHGIYAFTSTVEFNQTHRNQASGPEARLAEYLFARRRAQVRETIEIARDLPELTRPGRRFVDLADERLARCEQDRIDDGMAEVVAHLNAGHRAGWRWCHHDFAADEVENLTAGFLRGAEAGGLPRPTVVPHRREPGSTWRFALLKLKVLDPAGFAEAGPVPPADRAFAAGDHHTAAIGYRERIATDPGDSQAWIGLGLALRVLGDREAADGILGFPALVVAIHERIRATVPGPTPDPAALAGWLGRGTPTSA</sequence>
<keyword evidence="2" id="KW-1185">Reference proteome</keyword>